<proteinExistence type="predicted"/>
<accession>A0ABS6K6X2</accession>
<keyword evidence="1 4" id="KW-0378">Hydrolase</keyword>
<sequence>MERIILDTDIGTDVDDAMAVALAALSPEIQVEGITTVYGDVDLRARMVVKILKLLGRDDIPVMAGVRDVLLRNREIWWLGHEGEGLLNEEDRDLIYDSRHAVDFMIQTVMENPGEISIVAIGPFTNLAVALAREPRIAQKVKQIIIMGGSARLGFNGAELEHSDHNVSRDPESASLLFRSGAPIIMCGYDVTRQVLVRPEHVQRLIDTGDELNLAMARMVNRWLEYWKRDYTAMNDPLCVAMVFDPSLCRGKKMNVQVEYDHRHPTGHTICTLPRTPWTPPEDLDTPTEEPNVLVCLEVDADRFMNLLLDRVCNR</sequence>
<name>A0ABS6K6X2_9FIRM</name>
<dbReference type="PANTHER" id="PTHR12304">
    <property type="entry name" value="INOSINE-URIDINE PREFERRING NUCLEOSIDE HYDROLASE"/>
    <property type="match status" value="1"/>
</dbReference>
<evidence type="ECO:0000256" key="1">
    <source>
        <dbReference type="ARBA" id="ARBA00022801"/>
    </source>
</evidence>
<keyword evidence="2" id="KW-0326">Glycosidase</keyword>
<dbReference type="Gene3D" id="3.90.245.10">
    <property type="entry name" value="Ribonucleoside hydrolase-like"/>
    <property type="match status" value="1"/>
</dbReference>
<evidence type="ECO:0000313" key="4">
    <source>
        <dbReference type="EMBL" id="MBU9726270.1"/>
    </source>
</evidence>
<dbReference type="RefSeq" id="WP_158351172.1">
    <property type="nucleotide sequence ID" value="NZ_JAHQCX010000005.1"/>
</dbReference>
<dbReference type="Pfam" id="PF01156">
    <property type="entry name" value="IU_nuc_hydro"/>
    <property type="match status" value="1"/>
</dbReference>
<dbReference type="Proteomes" id="UP001314681">
    <property type="component" value="Unassembled WGS sequence"/>
</dbReference>
<evidence type="ECO:0000259" key="3">
    <source>
        <dbReference type="Pfam" id="PF01156"/>
    </source>
</evidence>
<protein>
    <submittedName>
        <fullName evidence="4">Nucleoside hydrolase</fullName>
    </submittedName>
</protein>
<keyword evidence="5" id="KW-1185">Reference proteome</keyword>
<dbReference type="InterPro" id="IPR023186">
    <property type="entry name" value="IUNH"/>
</dbReference>
<organism evidence="4 5">
    <name type="scientific">Diplocloster modestus</name>
    <dbReference type="NCBI Taxonomy" id="2850322"/>
    <lineage>
        <taxon>Bacteria</taxon>
        <taxon>Bacillati</taxon>
        <taxon>Bacillota</taxon>
        <taxon>Clostridia</taxon>
        <taxon>Lachnospirales</taxon>
        <taxon>Lachnospiraceae</taxon>
        <taxon>Diplocloster</taxon>
    </lineage>
</organism>
<feature type="domain" description="Inosine/uridine-preferring nucleoside hydrolase" evidence="3">
    <location>
        <begin position="4"/>
        <end position="305"/>
    </location>
</feature>
<evidence type="ECO:0000256" key="2">
    <source>
        <dbReference type="ARBA" id="ARBA00023295"/>
    </source>
</evidence>
<comment type="caution">
    <text evidence="4">The sequence shown here is derived from an EMBL/GenBank/DDBJ whole genome shotgun (WGS) entry which is preliminary data.</text>
</comment>
<reference evidence="4 5" key="1">
    <citation type="submission" date="2021-06" db="EMBL/GenBank/DDBJ databases">
        <title>Description of novel taxa of the family Lachnospiraceae.</title>
        <authorList>
            <person name="Chaplin A.V."/>
            <person name="Sokolova S.R."/>
            <person name="Pikina A.P."/>
            <person name="Korzhanova M."/>
            <person name="Belova V."/>
            <person name="Korostin D."/>
            <person name="Efimov B.A."/>
        </authorList>
    </citation>
    <scope>NUCLEOTIDE SEQUENCE [LARGE SCALE GENOMIC DNA]</scope>
    <source>
        <strain evidence="4 5">ASD4241</strain>
    </source>
</reference>
<evidence type="ECO:0000313" key="5">
    <source>
        <dbReference type="Proteomes" id="UP001314681"/>
    </source>
</evidence>
<dbReference type="InterPro" id="IPR036452">
    <property type="entry name" value="Ribo_hydro-like"/>
</dbReference>
<dbReference type="PANTHER" id="PTHR12304:SF4">
    <property type="entry name" value="URIDINE NUCLEOSIDASE"/>
    <property type="match status" value="1"/>
</dbReference>
<dbReference type="GO" id="GO:0016787">
    <property type="term" value="F:hydrolase activity"/>
    <property type="evidence" value="ECO:0007669"/>
    <property type="project" value="UniProtKB-KW"/>
</dbReference>
<gene>
    <name evidence="4" type="ORF">KTH90_09610</name>
</gene>
<dbReference type="EMBL" id="JAHQCX010000005">
    <property type="protein sequence ID" value="MBU9726270.1"/>
    <property type="molecule type" value="Genomic_DNA"/>
</dbReference>
<dbReference type="InterPro" id="IPR001910">
    <property type="entry name" value="Inosine/uridine_hydrolase_dom"/>
</dbReference>
<dbReference type="SUPFAM" id="SSF53590">
    <property type="entry name" value="Nucleoside hydrolase"/>
    <property type="match status" value="1"/>
</dbReference>